<feature type="region of interest" description="Disordered" evidence="3">
    <location>
        <begin position="1147"/>
        <end position="1176"/>
    </location>
</feature>
<dbReference type="SUPFAM" id="SSF55781">
    <property type="entry name" value="GAF domain-like"/>
    <property type="match status" value="1"/>
</dbReference>
<dbReference type="GO" id="GO:0000155">
    <property type="term" value="F:phosphorelay sensor kinase activity"/>
    <property type="evidence" value="ECO:0007669"/>
    <property type="project" value="InterPro"/>
</dbReference>
<feature type="modified residue" description="4-aspartylphosphate" evidence="2">
    <location>
        <position position="1125"/>
    </location>
</feature>
<feature type="compositionally biased region" description="Polar residues" evidence="3">
    <location>
        <begin position="275"/>
        <end position="301"/>
    </location>
</feature>
<dbReference type="InterPro" id="IPR003594">
    <property type="entry name" value="HATPase_dom"/>
</dbReference>
<dbReference type="SUPFAM" id="SSF47384">
    <property type="entry name" value="Homodimeric domain of signal transducing histidine kinase"/>
    <property type="match status" value="1"/>
</dbReference>
<dbReference type="PRINTS" id="PR00344">
    <property type="entry name" value="BCTRLSENSOR"/>
</dbReference>
<dbReference type="OMA" id="AFRRICM"/>
<dbReference type="SUPFAM" id="SSF55874">
    <property type="entry name" value="ATPase domain of HSP90 chaperone/DNA topoisomerase II/histidine kinase"/>
    <property type="match status" value="1"/>
</dbReference>
<dbReference type="Pfam" id="PF00072">
    <property type="entry name" value="Response_reg"/>
    <property type="match status" value="1"/>
</dbReference>
<evidence type="ECO:0000256" key="3">
    <source>
        <dbReference type="SAM" id="MobiDB-lite"/>
    </source>
</evidence>
<feature type="compositionally biased region" description="Basic and acidic residues" evidence="3">
    <location>
        <begin position="1147"/>
        <end position="1158"/>
    </location>
</feature>
<organism evidence="6 7">
    <name type="scientific">Endocarpon pusillum (strain Z07020 / HMAS-L-300199)</name>
    <name type="common">Lichen-forming fungus</name>
    <dbReference type="NCBI Taxonomy" id="1263415"/>
    <lineage>
        <taxon>Eukaryota</taxon>
        <taxon>Fungi</taxon>
        <taxon>Dikarya</taxon>
        <taxon>Ascomycota</taxon>
        <taxon>Pezizomycotina</taxon>
        <taxon>Eurotiomycetes</taxon>
        <taxon>Chaetothyriomycetidae</taxon>
        <taxon>Verrucariales</taxon>
        <taxon>Verrucariaceae</taxon>
        <taxon>Endocarpon</taxon>
    </lineage>
</organism>
<proteinExistence type="predicted"/>
<dbReference type="SMART" id="SM00388">
    <property type="entry name" value="HisKA"/>
    <property type="match status" value="1"/>
</dbReference>
<feature type="region of interest" description="Disordered" evidence="3">
    <location>
        <begin position="275"/>
        <end position="310"/>
    </location>
</feature>
<evidence type="ECO:0008006" key="8">
    <source>
        <dbReference type="Google" id="ProtNLM"/>
    </source>
</evidence>
<sequence length="1235" mass="136844">MDEDEGQRVVELFRYLTYEEDTSRLRWQSHTGDQDEQHLKLPSHAPKITTANRTVQTSNPDITLLALCQFAATRLDAQVVGVSLLGRHGQYILAQSTQSLELDGAASDKESKDGEWLDITQGHWHYNLCQKSIHTKVQESAEVPLYGIADVSLDAGLGMLSCVKGPPFLRSFWSTPVHTAKSHKIGVLWLLDDKVRQEPRNGQMRFMRAITSLVMRNLESRKESIERQKVLRVVQAIDYFIDGAQENHDARNWNSPARDASKGPAHLHSLDAANQSKGDAQAQLQGGSSSNSYTPTVTERSQVAKRTREDNIVVSKPETSADEEMMDSKDKHDRDLVYARASYLIRDSLAMQGCVFFDTSAGFLDLLTVPHSHMNASMILHAEVLGFALHNSSSLDGSRPQDADEFPSLEEDFLLQLTRKYPNGTMWLFREDDSLSTSTDEGGCDRPSASESASRSKRNGQILFVPLFEAELSRATAGCFAFTTDVTRILSAEAELGFVKSFVNSVGAQVARINAVAADESKNAFIGSISHELRSPLHGILAAAEFLEDTNLDTYQKSLISTQVSCGKTLLQVIEHVLDYSKINSFEKDAQAASQRGSSVCSDRIQFGSKMQNLYANTDIAELCEEVVEGSVAGKSHMQSDHGVIGSSAESYARLDQGEWLSKQRGHKDDTYGFNKNVAVILDFDYQKDWTYVTQPGALQRILMNILGNSLKYTASGCIRVRLGVQNFDDHIGELSSIITLSVSDTGRGISLDFLRRRLFDPFSQEDHLSTGCGLGLSIVKSLVNNLKGSMEVGTTVSLEIPLSRSDQNHSAEHSVPSIKPTEAENLCLSDKDMRVGFIGFKSDGRVKPPAFEGRDGTIKESIRKSVANCMVDWLQMRPYPESDEHVHDADYVVVLVDERITDFIQPYVEDVQKQQPRVIALLASEMRRREVEDMLGRSIRAFEVMSAPFGPRKMARAVAACEEAAAQWKGQYRRPPPLTILERLKALQADLDVESYLLQREDPVIIPRSSNEHLPDTSQSTKTSHIADTPQQRKPPCEHEDAAKASSPSQSDSGHKQGVSPPNPRLLLVDDNAINLRLLETFMRKRQYDYTCAEDGLRAVEAFRDAQQQQKEKPGSAYRIIFTDISMPVMDGLKATRAIRKLEQTQREEYEKEKGSSEAEGAAITSSPPPPPPPPALIVALTGLANSQDQTSAFASGIDMFMTKPVKFKEIGRLLDDWFQGAEGAGVGTINRGT</sequence>
<dbReference type="InterPro" id="IPR050956">
    <property type="entry name" value="2C_system_His_kinase"/>
</dbReference>
<dbReference type="EMBL" id="KE720990">
    <property type="protein sequence ID" value="ERF73059.1"/>
    <property type="molecule type" value="Genomic_DNA"/>
</dbReference>
<reference evidence="7" key="1">
    <citation type="journal article" date="2014" name="BMC Genomics">
        <title>Genome characteristics reveal the impact of lichenization on lichen-forming fungus Endocarpon pusillum Hedwig (Verrucariales, Ascomycota).</title>
        <authorList>
            <person name="Wang Y.-Y."/>
            <person name="Liu B."/>
            <person name="Zhang X.-Y."/>
            <person name="Zhou Q.-M."/>
            <person name="Zhang T."/>
            <person name="Li H."/>
            <person name="Yu Y.-F."/>
            <person name="Zhang X.-L."/>
            <person name="Hao X.-Y."/>
            <person name="Wang M."/>
            <person name="Wang L."/>
            <person name="Wei J.-C."/>
        </authorList>
    </citation>
    <scope>NUCLEOTIDE SEQUENCE [LARGE SCALE GENOMIC DNA]</scope>
    <source>
        <strain evidence="7">Z07020 / HMAS-L-300199</strain>
    </source>
</reference>
<feature type="compositionally biased region" description="Polar residues" evidence="3">
    <location>
        <begin position="1017"/>
        <end position="1033"/>
    </location>
</feature>
<dbReference type="Gene3D" id="3.40.50.2300">
    <property type="match status" value="1"/>
</dbReference>
<dbReference type="SMART" id="SM00387">
    <property type="entry name" value="HATPase_c"/>
    <property type="match status" value="1"/>
</dbReference>
<evidence type="ECO:0000259" key="4">
    <source>
        <dbReference type="PROSITE" id="PS50109"/>
    </source>
</evidence>
<dbReference type="AlphaFoldDB" id="U1HUR3"/>
<dbReference type="PROSITE" id="PS50110">
    <property type="entry name" value="RESPONSE_REGULATORY"/>
    <property type="match status" value="1"/>
</dbReference>
<name>U1HUR3_ENDPU</name>
<dbReference type="Gene3D" id="1.10.287.130">
    <property type="match status" value="1"/>
</dbReference>
<feature type="domain" description="Histidine kinase" evidence="4">
    <location>
        <begin position="528"/>
        <end position="805"/>
    </location>
</feature>
<dbReference type="SUPFAM" id="SSF52172">
    <property type="entry name" value="CheY-like"/>
    <property type="match status" value="1"/>
</dbReference>
<feature type="region of interest" description="Disordered" evidence="3">
    <location>
        <begin position="436"/>
        <end position="455"/>
    </location>
</feature>
<dbReference type="CDD" id="cd17546">
    <property type="entry name" value="REC_hyHK_CKI1_RcsC-like"/>
    <property type="match status" value="1"/>
</dbReference>
<dbReference type="HOGENOM" id="CLU_002763_0_0_1"/>
<dbReference type="InterPro" id="IPR003661">
    <property type="entry name" value="HisK_dim/P_dom"/>
</dbReference>
<dbReference type="InterPro" id="IPR005467">
    <property type="entry name" value="His_kinase_dom"/>
</dbReference>
<dbReference type="InterPro" id="IPR001789">
    <property type="entry name" value="Sig_transdc_resp-reg_receiver"/>
</dbReference>
<dbReference type="PROSITE" id="PS50109">
    <property type="entry name" value="HIS_KIN"/>
    <property type="match status" value="1"/>
</dbReference>
<dbReference type="OrthoDB" id="303614at2759"/>
<dbReference type="InterPro" id="IPR004358">
    <property type="entry name" value="Sig_transdc_His_kin-like_C"/>
</dbReference>
<dbReference type="Pfam" id="PF00512">
    <property type="entry name" value="HisKA"/>
    <property type="match status" value="1"/>
</dbReference>
<dbReference type="PANTHER" id="PTHR43719">
    <property type="entry name" value="TWO-COMPONENT HISTIDINE KINASE"/>
    <property type="match status" value="1"/>
</dbReference>
<dbReference type="InterPro" id="IPR036890">
    <property type="entry name" value="HATPase_C_sf"/>
</dbReference>
<keyword evidence="7" id="KW-1185">Reference proteome</keyword>
<dbReference type="InterPro" id="IPR036097">
    <property type="entry name" value="HisK_dim/P_sf"/>
</dbReference>
<dbReference type="Gene3D" id="3.30.565.10">
    <property type="entry name" value="Histidine kinase-like ATPase, C-terminal domain"/>
    <property type="match status" value="1"/>
</dbReference>
<feature type="domain" description="Response regulatory" evidence="5">
    <location>
        <begin position="1066"/>
        <end position="1220"/>
    </location>
</feature>
<evidence type="ECO:0000313" key="7">
    <source>
        <dbReference type="Proteomes" id="UP000019373"/>
    </source>
</evidence>
<dbReference type="CDD" id="cd00082">
    <property type="entry name" value="HisKA"/>
    <property type="match status" value="1"/>
</dbReference>
<dbReference type="Proteomes" id="UP000019373">
    <property type="component" value="Unassembled WGS sequence"/>
</dbReference>
<accession>U1HUR3</accession>
<dbReference type="FunFam" id="1.10.287.130:FF:000023">
    <property type="entry name" value="Sensor histidine kinase/response regulator, putative"/>
    <property type="match status" value="1"/>
</dbReference>
<dbReference type="InterPro" id="IPR011006">
    <property type="entry name" value="CheY-like_superfamily"/>
</dbReference>
<dbReference type="SMART" id="SM00448">
    <property type="entry name" value="REC"/>
    <property type="match status" value="1"/>
</dbReference>
<evidence type="ECO:0000313" key="6">
    <source>
        <dbReference type="EMBL" id="ERF73059.1"/>
    </source>
</evidence>
<dbReference type="PANTHER" id="PTHR43719:SF72">
    <property type="entry name" value="HISTIDINE KINASE_RESPONSE REGULATOR, PUTATIVE (AFU_ORTHOLOGUE AFUA_8G06140)-RELATED"/>
    <property type="match status" value="1"/>
</dbReference>
<keyword evidence="1 2" id="KW-0597">Phosphoprotein</keyword>
<evidence type="ECO:0000259" key="5">
    <source>
        <dbReference type="PROSITE" id="PS50110"/>
    </source>
</evidence>
<feature type="region of interest" description="Disordered" evidence="3">
    <location>
        <begin position="1008"/>
        <end position="1068"/>
    </location>
</feature>
<evidence type="ECO:0000256" key="2">
    <source>
        <dbReference type="PROSITE-ProRule" id="PRU00169"/>
    </source>
</evidence>
<evidence type="ECO:0000256" key="1">
    <source>
        <dbReference type="ARBA" id="ARBA00022553"/>
    </source>
</evidence>
<dbReference type="eggNOG" id="KOG0519">
    <property type="taxonomic scope" value="Eukaryota"/>
</dbReference>
<dbReference type="RefSeq" id="XP_007801285.1">
    <property type="nucleotide sequence ID" value="XM_007803094.1"/>
</dbReference>
<gene>
    <name evidence="6" type="ORF">EPUS_08707</name>
</gene>
<dbReference type="Pfam" id="PF02518">
    <property type="entry name" value="HATPase_c"/>
    <property type="match status" value="1"/>
</dbReference>
<protein>
    <recommendedName>
        <fullName evidence="8">Histidine kinase</fullName>
    </recommendedName>
</protein>
<dbReference type="GeneID" id="19243553"/>